<dbReference type="PRINTS" id="PR00399">
    <property type="entry name" value="SYNAPTOTAGMN"/>
</dbReference>
<dbReference type="GO" id="GO:0030276">
    <property type="term" value="F:clathrin binding"/>
    <property type="evidence" value="ECO:0007669"/>
    <property type="project" value="TreeGrafter"/>
</dbReference>
<dbReference type="PANTHER" id="PTHR10024">
    <property type="entry name" value="SYNAPTOTAGMIN"/>
    <property type="match status" value="1"/>
</dbReference>
<feature type="domain" description="C2" evidence="4">
    <location>
        <begin position="438"/>
        <end position="572"/>
    </location>
</feature>
<dbReference type="RefSeq" id="XP_031549109.1">
    <property type="nucleotide sequence ID" value="XM_031693249.1"/>
</dbReference>
<dbReference type="SUPFAM" id="SSF49562">
    <property type="entry name" value="C2 domain (Calcium/lipid-binding domain, CaLB)"/>
    <property type="match status" value="2"/>
</dbReference>
<dbReference type="OrthoDB" id="67700at2759"/>
<dbReference type="Proteomes" id="UP000515163">
    <property type="component" value="Unplaced"/>
</dbReference>
<dbReference type="PANTHER" id="PTHR10024:SF344">
    <property type="entry name" value="SYNAPTOTAGMIN-7"/>
    <property type="match status" value="1"/>
</dbReference>
<dbReference type="InterPro" id="IPR001565">
    <property type="entry name" value="Synaptotagmin"/>
</dbReference>
<protein>
    <submittedName>
        <fullName evidence="6">Synaptotagmin-7-like</fullName>
    </submittedName>
</protein>
<dbReference type="InterPro" id="IPR000008">
    <property type="entry name" value="C2_dom"/>
</dbReference>
<dbReference type="CDD" id="cd00276">
    <property type="entry name" value="C2B_Synaptotagmin"/>
    <property type="match status" value="1"/>
</dbReference>
<dbReference type="GO" id="GO:0030424">
    <property type="term" value="C:axon"/>
    <property type="evidence" value="ECO:0007669"/>
    <property type="project" value="TreeGrafter"/>
</dbReference>
<dbReference type="GeneID" id="116286684"/>
<dbReference type="GO" id="GO:0070382">
    <property type="term" value="C:exocytic vesicle"/>
    <property type="evidence" value="ECO:0007669"/>
    <property type="project" value="TreeGrafter"/>
</dbReference>
<dbReference type="GO" id="GO:0048791">
    <property type="term" value="P:calcium ion-regulated exocytosis of neurotransmitter"/>
    <property type="evidence" value="ECO:0007669"/>
    <property type="project" value="TreeGrafter"/>
</dbReference>
<dbReference type="FunFam" id="2.60.40.150:FF:000209">
    <property type="entry name" value="Synaptotagmin 4"/>
    <property type="match status" value="1"/>
</dbReference>
<proteinExistence type="predicted"/>
<feature type="region of interest" description="Disordered" evidence="2">
    <location>
        <begin position="210"/>
        <end position="304"/>
    </location>
</feature>
<evidence type="ECO:0000259" key="4">
    <source>
        <dbReference type="PROSITE" id="PS50004"/>
    </source>
</evidence>
<name>A0A6P8GXX1_ACTTE</name>
<feature type="region of interest" description="Disordered" evidence="2">
    <location>
        <begin position="76"/>
        <end position="170"/>
    </location>
</feature>
<dbReference type="GO" id="GO:0098793">
    <property type="term" value="C:presynapse"/>
    <property type="evidence" value="ECO:0007669"/>
    <property type="project" value="GOC"/>
</dbReference>
<reference evidence="6" key="1">
    <citation type="submission" date="2025-08" db="UniProtKB">
        <authorList>
            <consortium name="RefSeq"/>
        </authorList>
    </citation>
    <scope>IDENTIFICATION</scope>
    <source>
        <tissue evidence="6">Tentacle</tissue>
    </source>
</reference>
<dbReference type="GO" id="GO:0001786">
    <property type="term" value="F:phosphatidylserine binding"/>
    <property type="evidence" value="ECO:0007669"/>
    <property type="project" value="TreeGrafter"/>
</dbReference>
<accession>A0A6P8GXX1</accession>
<dbReference type="AlphaFoldDB" id="A0A6P8GXX1"/>
<evidence type="ECO:0000256" key="2">
    <source>
        <dbReference type="SAM" id="MobiDB-lite"/>
    </source>
</evidence>
<keyword evidence="5" id="KW-1185">Reference proteome</keyword>
<dbReference type="GO" id="GO:0005544">
    <property type="term" value="F:calcium-dependent phospholipid binding"/>
    <property type="evidence" value="ECO:0007669"/>
    <property type="project" value="TreeGrafter"/>
</dbReference>
<organism evidence="5 6">
    <name type="scientific">Actinia tenebrosa</name>
    <name type="common">Australian red waratah sea anemone</name>
    <dbReference type="NCBI Taxonomy" id="6105"/>
    <lineage>
        <taxon>Eukaryota</taxon>
        <taxon>Metazoa</taxon>
        <taxon>Cnidaria</taxon>
        <taxon>Anthozoa</taxon>
        <taxon>Hexacorallia</taxon>
        <taxon>Actiniaria</taxon>
        <taxon>Actiniidae</taxon>
        <taxon>Actinia</taxon>
    </lineage>
</organism>
<feature type="transmembrane region" description="Helical" evidence="3">
    <location>
        <begin position="7"/>
        <end position="30"/>
    </location>
</feature>
<evidence type="ECO:0000313" key="6">
    <source>
        <dbReference type="RefSeq" id="XP_031549109.1"/>
    </source>
</evidence>
<dbReference type="InterPro" id="IPR035892">
    <property type="entry name" value="C2_domain_sf"/>
</dbReference>
<dbReference type="GO" id="GO:0005509">
    <property type="term" value="F:calcium ion binding"/>
    <property type="evidence" value="ECO:0007669"/>
    <property type="project" value="TreeGrafter"/>
</dbReference>
<keyword evidence="3" id="KW-0812">Transmembrane</keyword>
<keyword evidence="3" id="KW-1133">Transmembrane helix</keyword>
<dbReference type="SMART" id="SM00239">
    <property type="entry name" value="C2"/>
    <property type="match status" value="2"/>
</dbReference>
<dbReference type="KEGG" id="aten:116286684"/>
<dbReference type="InParanoid" id="A0A6P8GXX1"/>
<dbReference type="GO" id="GO:0000149">
    <property type="term" value="F:SNARE binding"/>
    <property type="evidence" value="ECO:0007669"/>
    <property type="project" value="TreeGrafter"/>
</dbReference>
<dbReference type="GO" id="GO:0006906">
    <property type="term" value="P:vesicle fusion"/>
    <property type="evidence" value="ECO:0007669"/>
    <property type="project" value="TreeGrafter"/>
</dbReference>
<dbReference type="GO" id="GO:0005886">
    <property type="term" value="C:plasma membrane"/>
    <property type="evidence" value="ECO:0007669"/>
    <property type="project" value="TreeGrafter"/>
</dbReference>
<sequence length="576" mass="64590">MYSMKHSVALVAGLATGIPVVLLVFIYVTYCCCKRKQKGEHLEEPRLWRRDVRSRSHDLFIPAYVPRFVKRFVQNSSKNSSETTSTQTSPVDDKTFFSEGSEPYRTAPDDINGTVDRDWPGGLGSLQVPTARRSSLLQPSTSSGESSESTYEHTPNKGISPKSPRTSACDSKSFEFVRPIPVKPLITITRAESLSKDDLNARLESTSYSADVEHVTQSHSDSQLGSSRKSRDMSSKSLESISQAANERRGSTDRGLASRSRSSSHSIQHENSKSEPYNKIPVNISSQVIRSRRGSKGKGSQPGKSYLGKINLSLQYKQTTCDLFVKIIQARDLPAKDLRRNTSSPYVRVYALPSRRHNHRTNVIQNNLNPTFNELFIISGLTLMEVQQLTLQILAIHNEVISRNVVIGEVMVPLYNLDLSCDETQIWRDIKPYHFQNVLGELHISVCHQPLSSRLSVTVLQARNLPKISSLNIGDPYVKIELFSSRSRVAKKKTRVKKKTVNPKFAQTFTFDLAADAILDMMTMTFTIMIQDSSGCHERIGQVVLSASSDGPEFGHWSQVIANPHCPIEQWHMIHE</sequence>
<feature type="compositionally biased region" description="Low complexity" evidence="2">
    <location>
        <begin position="134"/>
        <end position="149"/>
    </location>
</feature>
<gene>
    <name evidence="6" type="primary">LOC116286684</name>
</gene>
<feature type="domain" description="C2" evidence="4">
    <location>
        <begin position="306"/>
        <end position="428"/>
    </location>
</feature>
<dbReference type="Gene3D" id="2.60.40.150">
    <property type="entry name" value="C2 domain"/>
    <property type="match status" value="2"/>
</dbReference>
<keyword evidence="1" id="KW-0677">Repeat</keyword>
<feature type="compositionally biased region" description="Low complexity" evidence="2">
    <location>
        <begin position="76"/>
        <end position="89"/>
    </location>
</feature>
<keyword evidence="3" id="KW-0472">Membrane</keyword>
<dbReference type="PROSITE" id="PS50004">
    <property type="entry name" value="C2"/>
    <property type="match status" value="2"/>
</dbReference>
<evidence type="ECO:0000313" key="5">
    <source>
        <dbReference type="Proteomes" id="UP000515163"/>
    </source>
</evidence>
<evidence type="ECO:0000256" key="3">
    <source>
        <dbReference type="SAM" id="Phobius"/>
    </source>
</evidence>
<evidence type="ECO:0000256" key="1">
    <source>
        <dbReference type="ARBA" id="ARBA00022737"/>
    </source>
</evidence>
<dbReference type="Pfam" id="PF00168">
    <property type="entry name" value="C2"/>
    <property type="match status" value="2"/>
</dbReference>